<feature type="region of interest" description="Disordered" evidence="1">
    <location>
        <begin position="175"/>
        <end position="199"/>
    </location>
</feature>
<dbReference type="EnsemblMetazoa" id="LLOJ008578-RA">
    <property type="protein sequence ID" value="LLOJ008578-PA"/>
    <property type="gene ID" value="LLOJ008578"/>
</dbReference>
<evidence type="ECO:0000313" key="2">
    <source>
        <dbReference type="EnsemblMetazoa" id="LLOJ008578-PA"/>
    </source>
</evidence>
<name>A0A1B0GKL2_LUTLO</name>
<accession>A0A1B0GKL2</accession>
<proteinExistence type="predicted"/>
<evidence type="ECO:0000313" key="3">
    <source>
        <dbReference type="Proteomes" id="UP000092461"/>
    </source>
</evidence>
<evidence type="ECO:0000256" key="1">
    <source>
        <dbReference type="SAM" id="MobiDB-lite"/>
    </source>
</evidence>
<keyword evidence="3" id="KW-1185">Reference proteome</keyword>
<sequence>MRCKLSEEAIQLPAYSVERQPNHREVVTLDALNECPTHTLNPIASGFIQGLPGVHIRMDLLRCGLAKVHICCLCESNEFIRNLYHNTRVDAMFAIHESARQRKKVISMFTLRILHILNPLLGQYLKCPLLILGFPYTTPSIVTTVSAPIMTSGAGSWSLSLTSSTLWSAVSSTYAQNDGKSSGLKSSSKREGQISTFIP</sequence>
<dbReference type="Proteomes" id="UP000092461">
    <property type="component" value="Unassembled WGS sequence"/>
</dbReference>
<protein>
    <submittedName>
        <fullName evidence="2">Uncharacterized protein</fullName>
    </submittedName>
</protein>
<dbReference type="AlphaFoldDB" id="A0A1B0GKL2"/>
<organism evidence="2 3">
    <name type="scientific">Lutzomyia longipalpis</name>
    <name type="common">Sand fly</name>
    <dbReference type="NCBI Taxonomy" id="7200"/>
    <lineage>
        <taxon>Eukaryota</taxon>
        <taxon>Metazoa</taxon>
        <taxon>Ecdysozoa</taxon>
        <taxon>Arthropoda</taxon>
        <taxon>Hexapoda</taxon>
        <taxon>Insecta</taxon>
        <taxon>Pterygota</taxon>
        <taxon>Neoptera</taxon>
        <taxon>Endopterygota</taxon>
        <taxon>Diptera</taxon>
        <taxon>Nematocera</taxon>
        <taxon>Psychodoidea</taxon>
        <taxon>Psychodidae</taxon>
        <taxon>Lutzomyia</taxon>
        <taxon>Lutzomyia</taxon>
    </lineage>
</organism>
<feature type="compositionally biased region" description="Low complexity" evidence="1">
    <location>
        <begin position="175"/>
        <end position="186"/>
    </location>
</feature>
<dbReference type="VEuPathDB" id="VectorBase:LLOJ008578"/>
<reference evidence="2" key="1">
    <citation type="submission" date="2020-05" db="UniProtKB">
        <authorList>
            <consortium name="EnsemblMetazoa"/>
        </authorList>
    </citation>
    <scope>IDENTIFICATION</scope>
    <source>
        <strain evidence="2">Jacobina</strain>
    </source>
</reference>
<dbReference type="EMBL" id="AJWK01029092">
    <property type="status" value="NOT_ANNOTATED_CDS"/>
    <property type="molecule type" value="Genomic_DNA"/>
</dbReference>